<dbReference type="Gene3D" id="3.40.50.300">
    <property type="entry name" value="P-loop containing nucleotide triphosphate hydrolases"/>
    <property type="match status" value="1"/>
</dbReference>
<dbReference type="SMART" id="SM00248">
    <property type="entry name" value="ANK"/>
    <property type="match status" value="7"/>
</dbReference>
<evidence type="ECO:0000313" key="5">
    <source>
        <dbReference type="EMBL" id="KAF3228210.1"/>
    </source>
</evidence>
<dbReference type="Proteomes" id="UP000483672">
    <property type="component" value="Unassembled WGS sequence"/>
</dbReference>
<dbReference type="EMBL" id="WIWT01000027">
    <property type="protein sequence ID" value="KAF3212931.1"/>
    <property type="molecule type" value="Genomic_DNA"/>
</dbReference>
<keyword evidence="1" id="KW-0677">Repeat</keyword>
<dbReference type="Gene3D" id="1.25.40.20">
    <property type="entry name" value="Ankyrin repeat-containing domain"/>
    <property type="match status" value="1"/>
</dbReference>
<dbReference type="Gene3D" id="2.60.120.920">
    <property type="match status" value="1"/>
</dbReference>
<feature type="domain" description="B30.2/SPRY" evidence="3">
    <location>
        <begin position="1581"/>
        <end position="1787"/>
    </location>
</feature>
<dbReference type="InterPro" id="IPR002110">
    <property type="entry name" value="Ankyrin_rpt"/>
</dbReference>
<evidence type="ECO:0000313" key="7">
    <source>
        <dbReference type="Proteomes" id="UP000614610"/>
    </source>
</evidence>
<sequence length="1821" mass="207987">MTTHLKPSIPPEEPGKRKTLEHCFRNAQERLRNEVISKSKRNEGPQAKESTAQKELEEFLTGTTNITDLIATFERTPEREKKDGRFEQLMTTLVRVQSLGDELISAAPESVSLVWFGLSSLISIGTMKVTVRQCIYSTCSSIVAMVELCFQLEKREHGYSQSSQPVQNTNSPSIWDSNIPELIFLILDFLWHAKPHRATKGLKSFGKTLKEAFTGALEEKSAALIEYYQKVVEKTQRLYEDFIICENIDIGKGLKEICTVAKDLVDIVRHEFLASELNRQKHRLEASRAHETHFRALQSRLDDITRHHQILGWLLTDPTYLDWKSRSTDAGLLCLEAPRGHGKSTAMGHICRDLQTDGKNIILRFFFKKGDNDIQRSHTALETVLFQLLDDERIRSSDEILADVVEILNPSYGSENEIIKAISFENPGALSEAISKITSVIPNRVYLILDALDECQDRKEKAILDCFKQLLGDNLRVIVSARDTINITAELDSADYKMMYTPDQVETTTSPAVRIIGITKERNAEDVKKYLEFEVDQVMGPLINKDRNENYFLSRVKSIVDTIFSKANGDFTRARLIVTHLKQPSKLPLDKKIEKLPDSIGDIYMSSLEALTPNQQELVVTALKWIVWGVSGVHVTEISDQYREIYHQDRVIDETPLEIVAPNGNSEANPIEMVEGDLLPFREEDLGPEVKEVLNHLRDGGRDFFRYDSNTGLVTVDISILEWIRNDTTSQSGAYRASMMNGFHRYRDMNGYTVFQLTLTPSFVKYGDILSPLFNEREAQMNLTLNILRTLNNREFKEKYMPWRQRWGSKETFRPRYEIEHWHGHLAILQKWWTEDSITDVWWSGLLQELDIFMRPENWHRWNIQRRPDVEPRWPNTHFALPLTCWYQPTRPTSVTFSESAMTAELFLRYYEKPIHFASHNGLHLILEYLLTPNSSRPRFVAPDSEQKRETSQYFSAKYKTICVFYEAWEQTLKYFEHRGSSVLPQLPFAEGYELLSIISQKTRSSRLTKWESFLVEDVLFQWDTICRASWFTLQAAKDDQFMDFASLLTDADKEAMAELRKNNGDDDGKLEAECSKILSEKKKEVTTTCPPYNVPDGLYRVPLHIGVLDAKVRKYLINCGANINTIVDKEYSATLLLQLLHALCFAEDKQIHRDSYLQGVRGLVTEGADLERRGSYKGASALHYAAAIHDLSLFRQIAQLKTWDILDVDHNERTPMHYLFMFRPPDSKIEEVSEIFKTLIRLGPDPSKVVNAQDAYSDGPLSLATKNGFIEGIRWLADLKVDIDDEDIRGQNCLHQLFNIHDEKRVNSIIRLLVQDLRADWRKRDKEGRTPLYIAIEWQNTTVALAFLDLYDKLGPNISCEDDFLCDKNDTAYNILHYLAVLPDSSRILDRILRLAGDKIDVYHRPDGVGSRPLELAMMQDINVDFAQRILESGSYVCGAGPSGLDEIDICCQEIIKCNTDDAEGGESIRRLKSILQLLFRHCPRDAIDALVYPIFHHKNPFLNEDEQEAMISQLDVLLTDTHGWSAAELLHVMGNDRFKDLPIEYYEGEFTKQKVPSKLAPQTDFSKFRTEDGLEFIIDPNMATYKLPSPYIYLSDHPITLSKKTTYFEVIFTFSAGYYRGMGKNERDVKEGRAGDEVTASNVTKKTGEGQYFSVGLRSKVSQLLPGDGGYKLGIGCSSNGAIRSVVTHPMGIKCISQVWNTGSEDGCRTSRKTAFGISPTEHDGKHVIGCGMNSLEGKIFFTVNGEMLPLWFSTSKSPQFPIITMHNCDRLLDGFLVNFGKTEFAFEDANIPDWVWDGEVPKTDGMHLTNCPDQDGDI</sequence>
<comment type="caution">
    <text evidence="4">The sequence shown here is derived from an EMBL/GenBank/DDBJ whole genome shotgun (WGS) entry which is preliminary data.</text>
</comment>
<dbReference type="InterPro" id="IPR043136">
    <property type="entry name" value="B30.2/SPRY_sf"/>
</dbReference>
<evidence type="ECO:0000256" key="2">
    <source>
        <dbReference type="SAM" id="MobiDB-lite"/>
    </source>
</evidence>
<feature type="region of interest" description="Disordered" evidence="2">
    <location>
        <begin position="31"/>
        <end position="52"/>
    </location>
</feature>
<proteinExistence type="predicted"/>
<evidence type="ECO:0000259" key="3">
    <source>
        <dbReference type="PROSITE" id="PS50188"/>
    </source>
</evidence>
<dbReference type="InterPro" id="IPR001870">
    <property type="entry name" value="B30.2/SPRY"/>
</dbReference>
<dbReference type="InterPro" id="IPR044736">
    <property type="entry name" value="Gid1/RanBPM/SPLA_SPRY"/>
</dbReference>
<dbReference type="InterPro" id="IPR056884">
    <property type="entry name" value="NPHP3-like_N"/>
</dbReference>
<evidence type="ECO:0000313" key="6">
    <source>
        <dbReference type="Proteomes" id="UP000483672"/>
    </source>
</evidence>
<dbReference type="CDD" id="cd12885">
    <property type="entry name" value="SPRY_RanBP_like"/>
    <property type="match status" value="1"/>
</dbReference>
<dbReference type="Proteomes" id="UP000614610">
    <property type="component" value="Unassembled WGS sequence"/>
</dbReference>
<feature type="compositionally biased region" description="Basic and acidic residues" evidence="2">
    <location>
        <begin position="31"/>
        <end position="43"/>
    </location>
</feature>
<protein>
    <recommendedName>
        <fullName evidence="3">B30.2/SPRY domain-containing protein</fullName>
    </recommendedName>
</protein>
<accession>A0A6G1MBN6</accession>
<dbReference type="SUPFAM" id="SSF52540">
    <property type="entry name" value="P-loop containing nucleoside triphosphate hydrolases"/>
    <property type="match status" value="1"/>
</dbReference>
<dbReference type="SUPFAM" id="SSF48403">
    <property type="entry name" value="Ankyrin repeat"/>
    <property type="match status" value="1"/>
</dbReference>
<name>A0A6G1MBN6_ORBOL</name>
<evidence type="ECO:0000256" key="1">
    <source>
        <dbReference type="ARBA" id="ARBA00022737"/>
    </source>
</evidence>
<dbReference type="InterPro" id="IPR036770">
    <property type="entry name" value="Ankyrin_rpt-contain_sf"/>
</dbReference>
<evidence type="ECO:0000313" key="4">
    <source>
        <dbReference type="EMBL" id="KAF3212931.1"/>
    </source>
</evidence>
<dbReference type="InterPro" id="IPR027417">
    <property type="entry name" value="P-loop_NTPase"/>
</dbReference>
<dbReference type="EMBL" id="WIPF01000016">
    <property type="protein sequence ID" value="KAF3228210.1"/>
    <property type="molecule type" value="Genomic_DNA"/>
</dbReference>
<dbReference type="PROSITE" id="PS50188">
    <property type="entry name" value="B302_SPRY"/>
    <property type="match status" value="1"/>
</dbReference>
<dbReference type="OrthoDB" id="5337979at2759"/>
<dbReference type="PANTHER" id="PTHR10039">
    <property type="entry name" value="AMELOGENIN"/>
    <property type="match status" value="1"/>
</dbReference>
<organism evidence="4 7">
    <name type="scientific">Orbilia oligospora</name>
    <name type="common">Nematode-trapping fungus</name>
    <name type="synonym">Arthrobotrys oligospora</name>
    <dbReference type="NCBI Taxonomy" id="2813651"/>
    <lineage>
        <taxon>Eukaryota</taxon>
        <taxon>Fungi</taxon>
        <taxon>Dikarya</taxon>
        <taxon>Ascomycota</taxon>
        <taxon>Pezizomycotina</taxon>
        <taxon>Orbiliomycetes</taxon>
        <taxon>Orbiliales</taxon>
        <taxon>Orbiliaceae</taxon>
        <taxon>Orbilia</taxon>
    </lineage>
</organism>
<gene>
    <name evidence="5" type="ORF">TWF191_002714</name>
    <name evidence="4" type="ORF">TWF679_005499</name>
</gene>
<dbReference type="Pfam" id="PF24883">
    <property type="entry name" value="NPHP3_N"/>
    <property type="match status" value="1"/>
</dbReference>
<reference evidence="4 6" key="1">
    <citation type="submission" date="2019-06" db="EMBL/GenBank/DDBJ databases">
        <authorList>
            <person name="Palmer J.M."/>
        </authorList>
    </citation>
    <scope>NUCLEOTIDE SEQUENCE</scope>
    <source>
        <strain evidence="5 6">TWF191</strain>
        <strain evidence="4">TWF679</strain>
    </source>
</reference>